<dbReference type="Proteomes" id="UP000789831">
    <property type="component" value="Unassembled WGS sequence"/>
</dbReference>
<name>A0A9N8VL03_9GLOM</name>
<comment type="caution">
    <text evidence="1">The sequence shown here is derived from an EMBL/GenBank/DDBJ whole genome shotgun (WGS) entry which is preliminary data.</text>
</comment>
<gene>
    <name evidence="1" type="ORF">AGERDE_LOCUS1862</name>
</gene>
<evidence type="ECO:0000313" key="2">
    <source>
        <dbReference type="Proteomes" id="UP000789831"/>
    </source>
</evidence>
<protein>
    <submittedName>
        <fullName evidence="1">3900_t:CDS:1</fullName>
    </submittedName>
</protein>
<dbReference type="EMBL" id="CAJVPL010000139">
    <property type="protein sequence ID" value="CAG8453409.1"/>
    <property type="molecule type" value="Genomic_DNA"/>
</dbReference>
<proteinExistence type="predicted"/>
<organism evidence="1 2">
    <name type="scientific">Ambispora gerdemannii</name>
    <dbReference type="NCBI Taxonomy" id="144530"/>
    <lineage>
        <taxon>Eukaryota</taxon>
        <taxon>Fungi</taxon>
        <taxon>Fungi incertae sedis</taxon>
        <taxon>Mucoromycota</taxon>
        <taxon>Glomeromycotina</taxon>
        <taxon>Glomeromycetes</taxon>
        <taxon>Archaeosporales</taxon>
        <taxon>Ambisporaceae</taxon>
        <taxon>Ambispora</taxon>
    </lineage>
</organism>
<reference evidence="1" key="1">
    <citation type="submission" date="2021-06" db="EMBL/GenBank/DDBJ databases">
        <authorList>
            <person name="Kallberg Y."/>
            <person name="Tangrot J."/>
            <person name="Rosling A."/>
        </authorList>
    </citation>
    <scope>NUCLEOTIDE SEQUENCE</scope>
    <source>
        <strain evidence="1">MT106</strain>
    </source>
</reference>
<dbReference type="OrthoDB" id="2448038at2759"/>
<accession>A0A9N8VL03</accession>
<sequence>MNDTDLALAVCNGYRPDIDKEIEKEYNTFSQNTPYQIHPNATTTSKMIDTKQITQQLEKLKTIEEYHTKALEELTLDNINLDKLNIQEDPQEQSSHQAQIQQLPK</sequence>
<evidence type="ECO:0000313" key="1">
    <source>
        <dbReference type="EMBL" id="CAG8453409.1"/>
    </source>
</evidence>
<keyword evidence="2" id="KW-1185">Reference proteome</keyword>
<dbReference type="AlphaFoldDB" id="A0A9N8VL03"/>